<dbReference type="STRING" id="572478.Vdis_1304"/>
<dbReference type="EMBL" id="CP002100">
    <property type="protein sequence ID" value="ADN50690.1"/>
    <property type="molecule type" value="Genomic_DNA"/>
</dbReference>
<dbReference type="InterPro" id="IPR043519">
    <property type="entry name" value="NT_sf"/>
</dbReference>
<dbReference type="InterPro" id="IPR041633">
    <property type="entry name" value="Polbeta"/>
</dbReference>
<dbReference type="AlphaFoldDB" id="E1QRX3"/>
<accession>E1QRX3</accession>
<dbReference type="eggNOG" id="arCOG02110">
    <property type="taxonomic scope" value="Archaea"/>
</dbReference>
<dbReference type="PANTHER" id="PTHR43852">
    <property type="entry name" value="NUCLEOTIDYLTRANSFERASE"/>
    <property type="match status" value="1"/>
</dbReference>
<organism evidence="2 3">
    <name type="scientific">Vulcanisaeta distributa (strain DSM 14429 / JCM 11212 / NBRC 100878 / IC-017)</name>
    <dbReference type="NCBI Taxonomy" id="572478"/>
    <lineage>
        <taxon>Archaea</taxon>
        <taxon>Thermoproteota</taxon>
        <taxon>Thermoprotei</taxon>
        <taxon>Thermoproteales</taxon>
        <taxon>Thermoproteaceae</taxon>
        <taxon>Vulcanisaeta</taxon>
    </lineage>
</organism>
<gene>
    <name evidence="2" type="ordered locus">Vdis_1304</name>
</gene>
<reference evidence="3" key="2">
    <citation type="journal article" date="2010" name="Stand. Genomic Sci.">
        <title>Complete genome sequence of Vulcanisaeta distributa type strain (IC-017T).</title>
        <authorList>
            <person name="Mavromatis K."/>
            <person name="Sikorski J."/>
            <person name="Pabst E."/>
            <person name="Teshima H."/>
            <person name="Lapidus A."/>
            <person name="Lucas S."/>
            <person name="Nolan M."/>
            <person name="Glavina Del Rio T."/>
            <person name="Cheng J."/>
            <person name="Bruce D."/>
            <person name="Goodwin L."/>
            <person name="Pitluck S."/>
            <person name="Liolios K."/>
            <person name="Ivanova N."/>
            <person name="Mikhailova N."/>
            <person name="Pati A."/>
            <person name="Chen A."/>
            <person name="Palaniappan K."/>
            <person name="Land M."/>
            <person name="Hauser L."/>
            <person name="Chang Y."/>
            <person name="Jeffries C."/>
            <person name="Rohde M."/>
            <person name="Spring S."/>
            <person name="Goker M."/>
            <person name="Wirth R."/>
            <person name="Woyke T."/>
            <person name="Bristow J."/>
            <person name="Eisen J."/>
            <person name="Markowitz V."/>
            <person name="Hugenholtz P."/>
            <person name="Klenk H."/>
            <person name="Kyrpides N."/>
        </authorList>
    </citation>
    <scope>NUCLEOTIDE SEQUENCE [LARGE SCALE GENOMIC DNA]</scope>
    <source>
        <strain evidence="3">DSM 14429 / JCM 11212 / NBRC 100878 / IC-017</strain>
    </source>
</reference>
<evidence type="ECO:0000259" key="1">
    <source>
        <dbReference type="Pfam" id="PF18765"/>
    </source>
</evidence>
<keyword evidence="3" id="KW-1185">Reference proteome</keyword>
<reference evidence="2 3" key="1">
    <citation type="journal article" date="2010" name="Stand. Genomic Sci.">
        <title>Complete genome sequence of Vulcanisaeta distributa type strain (IC-017).</title>
        <authorList>
            <person name="Mavromatis K."/>
            <person name="Sikorski J."/>
            <person name="Pabst E."/>
            <person name="Teshima H."/>
            <person name="Lapidus A."/>
            <person name="Lucas S."/>
            <person name="Nolan M."/>
            <person name="Glavina Del Rio T."/>
            <person name="Cheng J.F."/>
            <person name="Bruce D."/>
            <person name="Goodwin L."/>
            <person name="Pitluck S."/>
            <person name="Liolios K."/>
            <person name="Ivanova N."/>
            <person name="Mikhailova N."/>
            <person name="Pati A."/>
            <person name="Chen A."/>
            <person name="Palaniappan K."/>
            <person name="Land M."/>
            <person name="Hauser L."/>
            <person name="Chang Y.J."/>
            <person name="Jeffries C.D."/>
            <person name="Rohde M."/>
            <person name="Spring S."/>
            <person name="Goker M."/>
            <person name="Wirth R."/>
            <person name="Woyke T."/>
            <person name="Bristow J."/>
            <person name="Eisen J.A."/>
            <person name="Markowitz V."/>
            <person name="Hugenholtz P."/>
            <person name="Klenk H.P."/>
            <person name="Kyrpides N.C."/>
        </authorList>
    </citation>
    <scope>NUCLEOTIDE SEQUENCE [LARGE SCALE GENOMIC DNA]</scope>
    <source>
        <strain evidence="3">DSM 14429 / JCM 11212 / NBRC 100878 / IC-017</strain>
    </source>
</reference>
<dbReference type="PANTHER" id="PTHR43852:SF3">
    <property type="entry name" value="NUCLEOTIDYLTRANSFERASE"/>
    <property type="match status" value="1"/>
</dbReference>
<dbReference type="InterPro" id="IPR052930">
    <property type="entry name" value="TA_antitoxin_MntA"/>
</dbReference>
<proteinExistence type="predicted"/>
<dbReference type="CDD" id="cd05403">
    <property type="entry name" value="NT_KNTase_like"/>
    <property type="match status" value="1"/>
</dbReference>
<evidence type="ECO:0000313" key="2">
    <source>
        <dbReference type="EMBL" id="ADN50690.1"/>
    </source>
</evidence>
<evidence type="ECO:0000313" key="3">
    <source>
        <dbReference type="Proteomes" id="UP000006681"/>
    </source>
</evidence>
<dbReference type="Pfam" id="PF18765">
    <property type="entry name" value="Polbeta"/>
    <property type="match status" value="1"/>
</dbReference>
<feature type="domain" description="Polymerase beta nucleotidyltransferase" evidence="1">
    <location>
        <begin position="17"/>
        <end position="97"/>
    </location>
</feature>
<dbReference type="HOGENOM" id="CLU_156338_0_0_2"/>
<protein>
    <submittedName>
        <fullName evidence="2">DNA polymerase beta subunit</fullName>
    </submittedName>
</protein>
<dbReference type="SUPFAM" id="SSF81301">
    <property type="entry name" value="Nucleotidyltransferase"/>
    <property type="match status" value="1"/>
</dbReference>
<dbReference type="Gene3D" id="3.30.460.10">
    <property type="entry name" value="Beta Polymerase, domain 2"/>
    <property type="match status" value="1"/>
</dbReference>
<dbReference type="KEGG" id="vdi:Vdis_1304"/>
<sequence length="138" mass="16630">MNMNINELRLFPWSNYGVVFTILFGSRAWGRIVKGDWDIAVWLIDIDKYVDLQYSLSRFLRVHEEYVDLVLLNNYEYLPCSLIIDILGRGKVIYYRDLDEYLDIKLRVLKPCFDFMIDAEKLDLLRTQIDAVIRRWER</sequence>
<dbReference type="Proteomes" id="UP000006681">
    <property type="component" value="Chromosome"/>
</dbReference>
<name>E1QRX3_VULDI</name>